<evidence type="ECO:0000256" key="2">
    <source>
        <dbReference type="SAM" id="Phobius"/>
    </source>
</evidence>
<organism evidence="4 5">
    <name type="scientific">Thermobifida fusca TM51</name>
    <dbReference type="NCBI Taxonomy" id="1169414"/>
    <lineage>
        <taxon>Bacteria</taxon>
        <taxon>Bacillati</taxon>
        <taxon>Actinomycetota</taxon>
        <taxon>Actinomycetes</taxon>
        <taxon>Streptosporangiales</taxon>
        <taxon>Nocardiopsidaceae</taxon>
        <taxon>Thermobifida</taxon>
    </lineage>
</organism>
<dbReference type="SUPFAM" id="SSF52833">
    <property type="entry name" value="Thioredoxin-like"/>
    <property type="match status" value="1"/>
</dbReference>
<comment type="caution">
    <text evidence="4">The sequence shown here is derived from an EMBL/GenBank/DDBJ whole genome shotgun (WGS) entry which is preliminary data.</text>
</comment>
<feature type="compositionally biased region" description="Pro residues" evidence="1">
    <location>
        <begin position="328"/>
        <end position="337"/>
    </location>
</feature>
<feature type="region of interest" description="Disordered" evidence="1">
    <location>
        <begin position="307"/>
        <end position="337"/>
    </location>
</feature>
<dbReference type="InterPro" id="IPR012336">
    <property type="entry name" value="Thioredoxin-like_fold"/>
</dbReference>
<keyword evidence="2" id="KW-0472">Membrane</keyword>
<keyword evidence="2" id="KW-1133">Transmembrane helix</keyword>
<evidence type="ECO:0000313" key="5">
    <source>
        <dbReference type="Proteomes" id="UP000014184"/>
    </source>
</evidence>
<accession>A0A9P2WQZ4</accession>
<dbReference type="AlphaFoldDB" id="A0A9P2WQZ4"/>
<dbReference type="CDD" id="cd02972">
    <property type="entry name" value="DsbA_family"/>
    <property type="match status" value="1"/>
</dbReference>
<dbReference type="Proteomes" id="UP000014184">
    <property type="component" value="Unassembled WGS sequence"/>
</dbReference>
<keyword evidence="2" id="KW-0812">Transmembrane</keyword>
<dbReference type="Gene3D" id="3.40.30.10">
    <property type="entry name" value="Glutaredoxin"/>
    <property type="match status" value="1"/>
</dbReference>
<dbReference type="InterPro" id="IPR036249">
    <property type="entry name" value="Thioredoxin-like_sf"/>
</dbReference>
<dbReference type="EMBL" id="AOSG01000029">
    <property type="protein sequence ID" value="EOR71670.1"/>
    <property type="molecule type" value="Genomic_DNA"/>
</dbReference>
<evidence type="ECO:0000313" key="4">
    <source>
        <dbReference type="EMBL" id="EOR71670.1"/>
    </source>
</evidence>
<feature type="domain" description="Thioredoxin-like fold" evidence="3">
    <location>
        <begin position="86"/>
        <end position="216"/>
    </location>
</feature>
<reference evidence="4 5" key="1">
    <citation type="journal article" date="2013" name="Genome Announc.">
        <title>Draft Genome Sequence of the Lignocellulose Decomposer Thermobifida fusca Strain TM51.</title>
        <authorList>
            <person name="Toth A."/>
            <person name="Barna T."/>
            <person name="Nagy I."/>
            <person name="Horvath B."/>
            <person name="Nagy I."/>
            <person name="Tancsics A."/>
            <person name="Kriszt B."/>
            <person name="Baka E."/>
            <person name="Fekete C."/>
            <person name="Kukolya J."/>
        </authorList>
    </citation>
    <scope>NUCLEOTIDE SEQUENCE [LARGE SCALE GENOMIC DNA]</scope>
    <source>
        <strain evidence="4 5">TM51</strain>
    </source>
</reference>
<gene>
    <name evidence="4" type="ORF">TM51_06262</name>
</gene>
<name>A0A9P2WQZ4_THEFU</name>
<evidence type="ECO:0000256" key="1">
    <source>
        <dbReference type="SAM" id="MobiDB-lite"/>
    </source>
</evidence>
<dbReference type="RefSeq" id="WP_011291615.1">
    <property type="nucleotide sequence ID" value="NZ_AOSG01000029.1"/>
</dbReference>
<keyword evidence="5" id="KW-1185">Reference proteome</keyword>
<dbReference type="Pfam" id="PF13462">
    <property type="entry name" value="Thioredoxin_4"/>
    <property type="match status" value="1"/>
</dbReference>
<sequence>MSKESRRTNRERLRQERIKQKKRAKRNRLLATIGAAVAVIALVVGGGYLIVQASNGTSAEEYTGTLAPQTLQEDGSVVMALDGVAAPVVEVYADYQCSHCARFEMINGDTLKELAAQGEAIVHYRPVSIFADAGDPAGANSLRAAAAARAAAEHGKFVEYSDILFDNQPSTRQQGYAVDDLIAWGEEVGITDPAFAERVRSESEIVEEFVTNYYPELSTKARAEIPEDQLRTMRLNDLIEWGEDNGVDSSFMDGSHVRSVLDATAAVNAKYSEGANAFGGTPSIYINGTLLGNETYSATDFREAVLAAPPGQVDTRPAAEEDTDATPSEPPSPSPPA</sequence>
<evidence type="ECO:0000259" key="3">
    <source>
        <dbReference type="Pfam" id="PF13462"/>
    </source>
</evidence>
<proteinExistence type="predicted"/>
<feature type="transmembrane region" description="Helical" evidence="2">
    <location>
        <begin position="29"/>
        <end position="51"/>
    </location>
</feature>
<protein>
    <recommendedName>
        <fullName evidence="3">Thioredoxin-like fold domain-containing protein</fullName>
    </recommendedName>
</protein>